<sequence length="58" mass="6775">MVNLNNSKITNFLSKLSTDNVHKSNIELIKEIPPKNAKYNENKLDLPDNFEEYLLKKI</sequence>
<organism evidence="1 2">
    <name type="scientific">Methanococcus maripaludis</name>
    <name type="common">Methanococcus deltae</name>
    <dbReference type="NCBI Taxonomy" id="39152"/>
    <lineage>
        <taxon>Archaea</taxon>
        <taxon>Methanobacteriati</taxon>
        <taxon>Methanobacteriota</taxon>
        <taxon>Methanomada group</taxon>
        <taxon>Methanococci</taxon>
        <taxon>Methanococcales</taxon>
        <taxon>Methanococcaceae</taxon>
        <taxon>Methanococcus</taxon>
    </lineage>
</organism>
<evidence type="ECO:0000313" key="2">
    <source>
        <dbReference type="Proteomes" id="UP000536195"/>
    </source>
</evidence>
<dbReference type="RefSeq" id="WP_260398735.1">
    <property type="nucleotide sequence ID" value="NZ_JACHEC010000003.1"/>
</dbReference>
<accession>A0A7J9S8K2</accession>
<evidence type="ECO:0000313" key="1">
    <source>
        <dbReference type="EMBL" id="MBB6402366.1"/>
    </source>
</evidence>
<dbReference type="EMBL" id="JACHEC010000003">
    <property type="protein sequence ID" value="MBB6402366.1"/>
    <property type="molecule type" value="Genomic_DNA"/>
</dbReference>
<name>A0A7J9S8K2_METMI</name>
<dbReference type="AlphaFoldDB" id="A0A7J9S8K2"/>
<protein>
    <submittedName>
        <fullName evidence="1">Uncharacterized protein</fullName>
    </submittedName>
</protein>
<dbReference type="Proteomes" id="UP000536195">
    <property type="component" value="Unassembled WGS sequence"/>
</dbReference>
<proteinExistence type="predicted"/>
<reference evidence="1 2" key="1">
    <citation type="submission" date="2020-08" db="EMBL/GenBank/DDBJ databases">
        <title>Genomic Encyclopedia of Type Strains, Phase IV (KMG-V): Genome sequencing to study the core and pangenomes of soil and plant-associated prokaryotes.</title>
        <authorList>
            <person name="Whitman W."/>
        </authorList>
    </citation>
    <scope>NUCLEOTIDE SEQUENCE [LARGE SCALE GENOMIC DNA]</scope>
    <source>
        <strain evidence="1 2">C11</strain>
    </source>
</reference>
<gene>
    <name evidence="1" type="ORF">HNP92_001688</name>
</gene>
<comment type="caution">
    <text evidence="1">The sequence shown here is derived from an EMBL/GenBank/DDBJ whole genome shotgun (WGS) entry which is preliminary data.</text>
</comment>